<keyword evidence="9" id="KW-1185">Reference proteome</keyword>
<accession>A0A6L8WBJ4</accession>
<dbReference type="InterPro" id="IPR006157">
    <property type="entry name" value="FolB_dom"/>
</dbReference>
<dbReference type="GO" id="GO:0046656">
    <property type="term" value="P:folic acid biosynthetic process"/>
    <property type="evidence" value="ECO:0007669"/>
    <property type="project" value="UniProtKB-UniRule"/>
</dbReference>
<sequence>MNKPTTANVLYSEKMTRPASTHKVFINDLMVDMLIGVYSHEKSTPQPVRLNIEMTVTDPLAPLADNYKNVVCYETISNHITNMAKSEHVNLVETLAEKVAAICLANERVSLVKIKVEKLNAIKNTTSVGVEIIRGRPQVS</sequence>
<gene>
    <name evidence="8" type="primary">folB</name>
    <name evidence="8" type="ORF">GQE98_17495</name>
</gene>
<dbReference type="SMART" id="SM00905">
    <property type="entry name" value="FolB"/>
    <property type="match status" value="1"/>
</dbReference>
<reference evidence="8 9" key="1">
    <citation type="submission" date="2019-12" db="EMBL/GenBank/DDBJ databases">
        <title>Snethiella sp. nov. sp. isolated from sea sand.</title>
        <authorList>
            <person name="Kim J."/>
            <person name="Jeong S.E."/>
            <person name="Jung H.S."/>
            <person name="Jeon C.O."/>
        </authorList>
    </citation>
    <scope>NUCLEOTIDE SEQUENCE [LARGE SCALE GENOMIC DNA]</scope>
    <source>
        <strain evidence="8 9">DP05</strain>
    </source>
</reference>
<dbReference type="PANTHER" id="PTHR42844:SF1">
    <property type="entry name" value="DIHYDRONEOPTERIN ALDOLASE 1-RELATED"/>
    <property type="match status" value="1"/>
</dbReference>
<dbReference type="PANTHER" id="PTHR42844">
    <property type="entry name" value="DIHYDRONEOPTERIN ALDOLASE 1-RELATED"/>
    <property type="match status" value="1"/>
</dbReference>
<dbReference type="UniPathway" id="UPA00077">
    <property type="reaction ID" value="UER00154"/>
</dbReference>
<evidence type="ECO:0000256" key="6">
    <source>
        <dbReference type="RuleBase" id="RU362079"/>
    </source>
</evidence>
<dbReference type="EMBL" id="WTUW01000009">
    <property type="protein sequence ID" value="MZR32438.1"/>
    <property type="molecule type" value="Genomic_DNA"/>
</dbReference>
<comment type="pathway">
    <text evidence="2 6">Cofactor biosynthesis; tetrahydrofolate biosynthesis; 2-amino-4-hydroxy-6-hydroxymethyl-7,8-dihydropteridine diphosphate from 7,8-dihydroneopterin triphosphate: step 3/4.</text>
</comment>
<dbReference type="Gene3D" id="3.30.1130.10">
    <property type="match status" value="1"/>
</dbReference>
<dbReference type="EC" id="4.1.2.25" evidence="6"/>
<protein>
    <recommendedName>
        <fullName evidence="6">7,8-dihydroneopterin aldolase</fullName>
        <ecNumber evidence="6">4.1.2.25</ecNumber>
    </recommendedName>
</protein>
<name>A0A6L8WBJ4_9PROT</name>
<dbReference type="GO" id="GO:0004150">
    <property type="term" value="F:dihydroneopterin aldolase activity"/>
    <property type="evidence" value="ECO:0007669"/>
    <property type="project" value="UniProtKB-UniRule"/>
</dbReference>
<proteinExistence type="inferred from homology"/>
<evidence type="ECO:0000256" key="1">
    <source>
        <dbReference type="ARBA" id="ARBA00001353"/>
    </source>
</evidence>
<organism evidence="8 9">
    <name type="scientific">Sneathiella litorea</name>
    <dbReference type="NCBI Taxonomy" id="2606216"/>
    <lineage>
        <taxon>Bacteria</taxon>
        <taxon>Pseudomonadati</taxon>
        <taxon>Pseudomonadota</taxon>
        <taxon>Alphaproteobacteria</taxon>
        <taxon>Sneathiellales</taxon>
        <taxon>Sneathiellaceae</taxon>
        <taxon>Sneathiella</taxon>
    </lineage>
</organism>
<comment type="function">
    <text evidence="6">Catalyzes the conversion of 7,8-dihydroneopterin to 6-hydroxymethyl-7,8-dihydropterin.</text>
</comment>
<evidence type="ECO:0000259" key="7">
    <source>
        <dbReference type="SMART" id="SM00905"/>
    </source>
</evidence>
<dbReference type="RefSeq" id="WP_161317163.1">
    <property type="nucleotide sequence ID" value="NZ_WTUW01000009.1"/>
</dbReference>
<comment type="caution">
    <text evidence="8">The sequence shown here is derived from an EMBL/GenBank/DDBJ whole genome shotgun (WGS) entry which is preliminary data.</text>
</comment>
<dbReference type="NCBIfam" id="TIGR00526">
    <property type="entry name" value="folB_dom"/>
    <property type="match status" value="1"/>
</dbReference>
<evidence type="ECO:0000256" key="4">
    <source>
        <dbReference type="ARBA" id="ARBA00022909"/>
    </source>
</evidence>
<keyword evidence="4 6" id="KW-0289">Folate biosynthesis</keyword>
<feature type="domain" description="Dihydroneopterin aldolase/epimerase" evidence="7">
    <location>
        <begin position="24"/>
        <end position="134"/>
    </location>
</feature>
<comment type="catalytic activity">
    <reaction evidence="1 6">
        <text>7,8-dihydroneopterin = 6-hydroxymethyl-7,8-dihydropterin + glycolaldehyde</text>
        <dbReference type="Rhea" id="RHEA:10540"/>
        <dbReference type="ChEBI" id="CHEBI:17001"/>
        <dbReference type="ChEBI" id="CHEBI:17071"/>
        <dbReference type="ChEBI" id="CHEBI:44841"/>
        <dbReference type="EC" id="4.1.2.25"/>
    </reaction>
</comment>
<evidence type="ECO:0000256" key="5">
    <source>
        <dbReference type="ARBA" id="ARBA00023239"/>
    </source>
</evidence>
<dbReference type="InterPro" id="IPR043133">
    <property type="entry name" value="GTP-CH-I_C/QueF"/>
</dbReference>
<dbReference type="Proteomes" id="UP000476030">
    <property type="component" value="Unassembled WGS sequence"/>
</dbReference>
<dbReference type="GO" id="GO:0005737">
    <property type="term" value="C:cytoplasm"/>
    <property type="evidence" value="ECO:0007669"/>
    <property type="project" value="TreeGrafter"/>
</dbReference>
<dbReference type="GO" id="GO:0046654">
    <property type="term" value="P:tetrahydrofolate biosynthetic process"/>
    <property type="evidence" value="ECO:0007669"/>
    <property type="project" value="UniProtKB-UniRule"/>
</dbReference>
<dbReference type="AlphaFoldDB" id="A0A6L8WBJ4"/>
<dbReference type="SUPFAM" id="SSF55620">
    <property type="entry name" value="Tetrahydrobiopterin biosynthesis enzymes-like"/>
    <property type="match status" value="1"/>
</dbReference>
<comment type="similarity">
    <text evidence="3 6">Belongs to the DHNA family.</text>
</comment>
<evidence type="ECO:0000313" key="9">
    <source>
        <dbReference type="Proteomes" id="UP000476030"/>
    </source>
</evidence>
<evidence type="ECO:0000256" key="2">
    <source>
        <dbReference type="ARBA" id="ARBA00005013"/>
    </source>
</evidence>
<dbReference type="InterPro" id="IPR006156">
    <property type="entry name" value="Dihydroneopterin_aldolase"/>
</dbReference>
<evidence type="ECO:0000256" key="3">
    <source>
        <dbReference type="ARBA" id="ARBA00005708"/>
    </source>
</evidence>
<evidence type="ECO:0000313" key="8">
    <source>
        <dbReference type="EMBL" id="MZR32438.1"/>
    </source>
</evidence>
<keyword evidence="5 6" id="KW-0456">Lyase</keyword>
<dbReference type="NCBIfam" id="TIGR00525">
    <property type="entry name" value="folB"/>
    <property type="match status" value="1"/>
</dbReference>
<dbReference type="Pfam" id="PF02152">
    <property type="entry name" value="FolB"/>
    <property type="match status" value="1"/>
</dbReference>